<evidence type="ECO:0000256" key="3">
    <source>
        <dbReference type="PROSITE-ProRule" id="PRU00267"/>
    </source>
</evidence>
<comment type="caution">
    <text evidence="6">The sequence shown here is derived from an EMBL/GenBank/DDBJ whole genome shotgun (WGS) entry which is preliminary data.</text>
</comment>
<feature type="region of interest" description="Disordered" evidence="4">
    <location>
        <begin position="216"/>
        <end position="235"/>
    </location>
</feature>
<dbReference type="GO" id="GO:0005634">
    <property type="term" value="C:nucleus"/>
    <property type="evidence" value="ECO:0007669"/>
    <property type="project" value="UniProtKB-UniRule"/>
</dbReference>
<dbReference type="Pfam" id="PF00505">
    <property type="entry name" value="HMG_box"/>
    <property type="match status" value="2"/>
</dbReference>
<accession>A0ABD3PCF6</accession>
<feature type="domain" description="HMG box" evidence="5">
    <location>
        <begin position="115"/>
        <end position="183"/>
    </location>
</feature>
<dbReference type="Proteomes" id="UP001530315">
    <property type="component" value="Unassembled WGS sequence"/>
</dbReference>
<keyword evidence="2 3" id="KW-0539">Nucleus</keyword>
<evidence type="ECO:0000256" key="4">
    <source>
        <dbReference type="SAM" id="MobiDB-lite"/>
    </source>
</evidence>
<feature type="DNA-binding region" description="HMG box" evidence="3">
    <location>
        <begin position="231"/>
        <end position="300"/>
    </location>
</feature>
<feature type="compositionally biased region" description="Basic residues" evidence="4">
    <location>
        <begin position="98"/>
        <end position="111"/>
    </location>
</feature>
<protein>
    <recommendedName>
        <fullName evidence="5">HMG box domain-containing protein</fullName>
    </recommendedName>
</protein>
<dbReference type="PROSITE" id="PS50118">
    <property type="entry name" value="HMG_BOX_2"/>
    <property type="match status" value="2"/>
</dbReference>
<feature type="region of interest" description="Disordered" evidence="4">
    <location>
        <begin position="184"/>
        <end position="203"/>
    </location>
</feature>
<evidence type="ECO:0000256" key="1">
    <source>
        <dbReference type="ARBA" id="ARBA00023125"/>
    </source>
</evidence>
<organism evidence="6 7">
    <name type="scientific">Stephanodiscus triporus</name>
    <dbReference type="NCBI Taxonomy" id="2934178"/>
    <lineage>
        <taxon>Eukaryota</taxon>
        <taxon>Sar</taxon>
        <taxon>Stramenopiles</taxon>
        <taxon>Ochrophyta</taxon>
        <taxon>Bacillariophyta</taxon>
        <taxon>Coscinodiscophyceae</taxon>
        <taxon>Thalassiosirophycidae</taxon>
        <taxon>Stephanodiscales</taxon>
        <taxon>Stephanodiscaceae</taxon>
        <taxon>Stephanodiscus</taxon>
    </lineage>
</organism>
<dbReference type="SMART" id="SM00398">
    <property type="entry name" value="HMG"/>
    <property type="match status" value="2"/>
</dbReference>
<feature type="DNA-binding region" description="HMG box" evidence="3">
    <location>
        <begin position="115"/>
        <end position="183"/>
    </location>
</feature>
<dbReference type="SUPFAM" id="SSF47095">
    <property type="entry name" value="HMG-box"/>
    <property type="match status" value="2"/>
</dbReference>
<feature type="region of interest" description="Disordered" evidence="4">
    <location>
        <begin position="25"/>
        <end position="121"/>
    </location>
</feature>
<evidence type="ECO:0000256" key="2">
    <source>
        <dbReference type="ARBA" id="ARBA00023242"/>
    </source>
</evidence>
<dbReference type="Gene3D" id="1.10.30.10">
    <property type="entry name" value="High mobility group box domain"/>
    <property type="match status" value="2"/>
</dbReference>
<dbReference type="AlphaFoldDB" id="A0ABD3PCF6"/>
<sequence length="308" mass="34725">MDNNNDQEWQSYYAAMMMENSPASYFKRSASSPYDRDDDRIDDDGDRFYEGDDIGCDVGYNDDEERDEEEREEADEEEETPARGDGAPTSPCGDRRGGTKRRSSKKRKRRDPNKPKGCLTAVLMYSNANRERVKTENPDLKFGDVARLLSAEYSSLPPEDAAIWQKASVDDRVRYNREMLSYVPPAQVSGDGGDATADRSDDDSIVADDEAVAVVESRPAPKKPKKDPNAPKKPLSSWHFFTSGCARRQVLAQHPTATARDVMGLLSSQYKVLLEEERAVLDERANADRERYEMEMLEYEANGGYIAD</sequence>
<evidence type="ECO:0000259" key="5">
    <source>
        <dbReference type="PROSITE" id="PS50118"/>
    </source>
</evidence>
<keyword evidence="1 3" id="KW-0238">DNA-binding</keyword>
<dbReference type="EMBL" id="JALLAZ020000873">
    <property type="protein sequence ID" value="KAL3785754.1"/>
    <property type="molecule type" value="Genomic_DNA"/>
</dbReference>
<evidence type="ECO:0000313" key="6">
    <source>
        <dbReference type="EMBL" id="KAL3785754.1"/>
    </source>
</evidence>
<dbReference type="InterPro" id="IPR051965">
    <property type="entry name" value="ChromReg_NeuronalGeneExpr"/>
</dbReference>
<feature type="compositionally biased region" description="Acidic residues" evidence="4">
    <location>
        <begin position="40"/>
        <end position="79"/>
    </location>
</feature>
<dbReference type="InterPro" id="IPR009071">
    <property type="entry name" value="HMG_box_dom"/>
</dbReference>
<gene>
    <name evidence="6" type="ORF">ACHAW5_003596</name>
</gene>
<evidence type="ECO:0000313" key="7">
    <source>
        <dbReference type="Proteomes" id="UP001530315"/>
    </source>
</evidence>
<name>A0ABD3PCF6_9STRA</name>
<dbReference type="PANTHER" id="PTHR46040">
    <property type="entry name" value="HIGH MOBILITY GROUP PROTEIN 2"/>
    <property type="match status" value="1"/>
</dbReference>
<dbReference type="InterPro" id="IPR036910">
    <property type="entry name" value="HMG_box_dom_sf"/>
</dbReference>
<reference evidence="6 7" key="1">
    <citation type="submission" date="2024-10" db="EMBL/GenBank/DDBJ databases">
        <title>Updated reference genomes for cyclostephanoid diatoms.</title>
        <authorList>
            <person name="Roberts W.R."/>
            <person name="Alverson A.J."/>
        </authorList>
    </citation>
    <scope>NUCLEOTIDE SEQUENCE [LARGE SCALE GENOMIC DNA]</scope>
    <source>
        <strain evidence="6 7">AJA276-08</strain>
    </source>
</reference>
<feature type="domain" description="HMG box" evidence="5">
    <location>
        <begin position="231"/>
        <end position="300"/>
    </location>
</feature>
<keyword evidence="7" id="KW-1185">Reference proteome</keyword>
<dbReference type="GO" id="GO:0003677">
    <property type="term" value="F:DNA binding"/>
    <property type="evidence" value="ECO:0007669"/>
    <property type="project" value="UniProtKB-UniRule"/>
</dbReference>
<proteinExistence type="predicted"/>
<dbReference type="PANTHER" id="PTHR46040:SF3">
    <property type="entry name" value="HIGH MOBILITY GROUP PROTEIN 2"/>
    <property type="match status" value="1"/>
</dbReference>